<accession>A0A6N4SQR8</accession>
<evidence type="ECO:0000313" key="1">
    <source>
        <dbReference type="EMBL" id="ABG58630.1"/>
    </source>
</evidence>
<reference evidence="1 2" key="1">
    <citation type="journal article" date="2007" name="Appl. Environ. Microbiol.">
        <title>Genome sequence of the cellulolytic gliding bacterium Cytophaga hutchinsonii.</title>
        <authorList>
            <person name="Xie G."/>
            <person name="Bruce D.C."/>
            <person name="Challacombe J.F."/>
            <person name="Chertkov O."/>
            <person name="Detter J.C."/>
            <person name="Gilna P."/>
            <person name="Han C.S."/>
            <person name="Lucas S."/>
            <person name="Misra M."/>
            <person name="Myers G.L."/>
            <person name="Richardson P."/>
            <person name="Tapia R."/>
            <person name="Thayer N."/>
            <person name="Thompson L.S."/>
            <person name="Brettin T.S."/>
            <person name="Henrissat B."/>
            <person name="Wilson D.B."/>
            <person name="McBride M.J."/>
        </authorList>
    </citation>
    <scope>NUCLEOTIDE SEQUENCE [LARGE SCALE GENOMIC DNA]</scope>
    <source>
        <strain evidence="2">ATCC 33406 / DSM 1761 / CIP 103989 / NBRC 15051 / NCIMB 9469 / D465</strain>
    </source>
</reference>
<dbReference type="AlphaFoldDB" id="A0A6N4SQR8"/>
<organism evidence="1 2">
    <name type="scientific">Cytophaga hutchinsonii (strain ATCC 33406 / DSM 1761 / CIP 103989 / NBRC 15051 / NCIMB 9469 / D465)</name>
    <dbReference type="NCBI Taxonomy" id="269798"/>
    <lineage>
        <taxon>Bacteria</taxon>
        <taxon>Pseudomonadati</taxon>
        <taxon>Bacteroidota</taxon>
        <taxon>Cytophagia</taxon>
        <taxon>Cytophagales</taxon>
        <taxon>Cytophagaceae</taxon>
        <taxon>Cytophaga</taxon>
    </lineage>
</organism>
<evidence type="ECO:0000313" key="2">
    <source>
        <dbReference type="Proteomes" id="UP000001822"/>
    </source>
</evidence>
<sequence length="105" mass="12066">MNRLDYLLELHKEQPNDPFLLYGIALEYKKTDHAETGKTFDNLLTSFPDYLATYYQAAEFFAEKGSYEKALEIYDTGISLAASLNEMKTLAELKNAKQNLEIDLM</sequence>
<dbReference type="InterPro" id="IPR011990">
    <property type="entry name" value="TPR-like_helical_dom_sf"/>
</dbReference>
<dbReference type="Proteomes" id="UP000001822">
    <property type="component" value="Chromosome"/>
</dbReference>
<dbReference type="KEGG" id="chu:CHU_1358"/>
<keyword evidence="2" id="KW-1185">Reference proteome</keyword>
<gene>
    <name evidence="1" type="ordered locus">CHU_1358</name>
</gene>
<name>A0A6N4SQR8_CYTH3</name>
<dbReference type="EMBL" id="CP000383">
    <property type="protein sequence ID" value="ABG58630.1"/>
    <property type="molecule type" value="Genomic_DNA"/>
</dbReference>
<protein>
    <submittedName>
        <fullName evidence="1">Uncharacterized protein</fullName>
    </submittedName>
</protein>
<dbReference type="SUPFAM" id="SSF48452">
    <property type="entry name" value="TPR-like"/>
    <property type="match status" value="1"/>
</dbReference>
<dbReference type="RefSeq" id="WP_011584745.1">
    <property type="nucleotide sequence ID" value="NC_008255.1"/>
</dbReference>
<dbReference type="Gene3D" id="1.25.40.10">
    <property type="entry name" value="Tetratricopeptide repeat domain"/>
    <property type="match status" value="1"/>
</dbReference>
<proteinExistence type="predicted"/>
<dbReference type="OrthoDB" id="1524733at2"/>